<dbReference type="SUPFAM" id="SSF54909">
    <property type="entry name" value="Dimeric alpha+beta barrel"/>
    <property type="match status" value="2"/>
</dbReference>
<dbReference type="Gene3D" id="3.30.70.100">
    <property type="match status" value="2"/>
</dbReference>
<name>A0ABY6C716_9HYPH</name>
<dbReference type="Proteomes" id="UP001061862">
    <property type="component" value="Plasmid p_unnamed1"/>
</dbReference>
<keyword evidence="2" id="KW-1185">Reference proteome</keyword>
<evidence type="ECO:0000313" key="1">
    <source>
        <dbReference type="EMBL" id="UXN68045.1"/>
    </source>
</evidence>
<reference evidence="1 2" key="1">
    <citation type="submission" date="2022-09" db="EMBL/GenBank/DDBJ databases">
        <title>Interaction between co-microsymbionts with complementary sets of symbiotic genes in legume-rhizobium systems.</title>
        <authorList>
            <person name="Safronova V."/>
            <person name="Sazanova A."/>
            <person name="Afonin A."/>
            <person name="Chirak E."/>
        </authorList>
    </citation>
    <scope>NUCLEOTIDE SEQUENCE [LARGE SCALE GENOMIC DNA]</scope>
    <source>
        <strain evidence="1 2">A18/4-1</strain>
        <plasmid evidence="1 2">p_unnamed1</plasmid>
    </source>
</reference>
<geneLocation type="plasmid" evidence="1 2">
    <name>p_unnamed1</name>
</geneLocation>
<organism evidence="1 2">
    <name type="scientific">Devosia neptuniae</name>
    <dbReference type="NCBI Taxonomy" id="191302"/>
    <lineage>
        <taxon>Bacteria</taxon>
        <taxon>Pseudomonadati</taxon>
        <taxon>Pseudomonadota</taxon>
        <taxon>Alphaproteobacteria</taxon>
        <taxon>Hyphomicrobiales</taxon>
        <taxon>Devosiaceae</taxon>
        <taxon>Devosia</taxon>
    </lineage>
</organism>
<proteinExistence type="predicted"/>
<accession>A0ABY6C716</accession>
<dbReference type="InterPro" id="IPR009874">
    <property type="entry name" value="DUF1428"/>
</dbReference>
<protein>
    <submittedName>
        <fullName evidence="1">DUF1428 domain-containing protein</fullName>
    </submittedName>
</protein>
<evidence type="ECO:0000313" key="2">
    <source>
        <dbReference type="Proteomes" id="UP001061862"/>
    </source>
</evidence>
<gene>
    <name evidence="1" type="ORF">N8A98_00565</name>
</gene>
<keyword evidence="1" id="KW-0614">Plasmid</keyword>
<sequence length="236" mass="26122">MSYIDGFVLAVPAANKDKYIAHASTGANLFKKLGATRLVETWAEDVPHGKQTDFYRATKLEEGEVPLFSWVEYPDRATRKKAGEDMMNDPDVQAMSEMPFDASRMIYGGFEVLSDTGTKAKPGYVDGMISPVPVAKKEAYRAAAQARAPLLIEQGALRVVDTWGDDVPPGETTDFQRAVATKADETIGFSFIEWPSRKVRDDAWNILMKDPRIAPDPKIWDASRSIMGGFEPVVDL</sequence>
<dbReference type="InterPro" id="IPR011008">
    <property type="entry name" value="Dimeric_a/b-barrel"/>
</dbReference>
<dbReference type="EMBL" id="CP104964">
    <property type="protein sequence ID" value="UXN68045.1"/>
    <property type="molecule type" value="Genomic_DNA"/>
</dbReference>
<dbReference type="RefSeq" id="WP_262165667.1">
    <property type="nucleotide sequence ID" value="NZ_CP104964.1"/>
</dbReference>
<dbReference type="Pfam" id="PF07237">
    <property type="entry name" value="DUF1428"/>
    <property type="match status" value="2"/>
</dbReference>